<accession>A0A1C3WK49</accession>
<gene>
    <name evidence="2" type="ORF">GA0061101_112157</name>
</gene>
<dbReference type="RefSeq" id="WP_245297545.1">
    <property type="nucleotide sequence ID" value="NZ_FMAF01000012.1"/>
</dbReference>
<sequence length="202" mass="22107">MTRKTAVLVGNGKLESDLSTVVDNAQFMMRFNEPSLADDMRPAHGHAHAGRIEHGAASAFGQSGPSGECGAQVHKSDDARLSSRDHPQMSSLDQHPAALDGRGADWAMQTIKRTGITGKEIRITPRHSMLALPWSSGLPNPERARSFRAPASSASIMHSQTVSEWDAKLCGLSWEGGRWHEWQNERSWAENKIMTSRVSLIA</sequence>
<proteinExistence type="predicted"/>
<reference evidence="2 3" key="1">
    <citation type="submission" date="2016-08" db="EMBL/GenBank/DDBJ databases">
        <authorList>
            <person name="Seilhamer J.J."/>
        </authorList>
    </citation>
    <scope>NUCLEOTIDE SEQUENCE [LARGE SCALE GENOMIC DNA]</scope>
    <source>
        <strain evidence="2 3">P1-7</strain>
    </source>
</reference>
<dbReference type="AlphaFoldDB" id="A0A1C3WK49"/>
<evidence type="ECO:0000256" key="1">
    <source>
        <dbReference type="SAM" id="MobiDB-lite"/>
    </source>
</evidence>
<organism evidence="2 3">
    <name type="scientific">Rhizobium lusitanum</name>
    <dbReference type="NCBI Taxonomy" id="293958"/>
    <lineage>
        <taxon>Bacteria</taxon>
        <taxon>Pseudomonadati</taxon>
        <taxon>Pseudomonadota</taxon>
        <taxon>Alphaproteobacteria</taxon>
        <taxon>Hyphomicrobiales</taxon>
        <taxon>Rhizobiaceae</taxon>
        <taxon>Rhizobium/Agrobacterium group</taxon>
        <taxon>Rhizobium</taxon>
    </lineage>
</organism>
<evidence type="ECO:0000313" key="2">
    <source>
        <dbReference type="EMBL" id="SCB40295.1"/>
    </source>
</evidence>
<dbReference type="EMBL" id="FMAF01000012">
    <property type="protein sequence ID" value="SCB40295.1"/>
    <property type="molecule type" value="Genomic_DNA"/>
</dbReference>
<protein>
    <submittedName>
        <fullName evidence="2">Uncharacterized protein</fullName>
    </submittedName>
</protein>
<dbReference type="Proteomes" id="UP000199205">
    <property type="component" value="Unassembled WGS sequence"/>
</dbReference>
<feature type="region of interest" description="Disordered" evidence="1">
    <location>
        <begin position="57"/>
        <end position="101"/>
    </location>
</feature>
<evidence type="ECO:0000313" key="3">
    <source>
        <dbReference type="Proteomes" id="UP000199205"/>
    </source>
</evidence>
<feature type="compositionally biased region" description="Basic and acidic residues" evidence="1">
    <location>
        <begin position="74"/>
        <end position="87"/>
    </location>
</feature>
<name>A0A1C3WK49_9HYPH</name>